<sequence>MDDLLTLSFILSQPDPSRLDWSDLLNSWVTVAAPWPSDLACIHLYQAEVADGTPGELDATLARSLADGLPVQLPDRWWTAGTRAGDHLVTYQPVERENPRSLLVLAPADRSTELNSWTWSDGSPSLPPSASRPPFPLSAAPVGPPSAPSIPATAAAPATADDPFRRRVLVCTSDPQVQSRMHDFLRSIGLSPVERDECIDPDVTLTPGSMDIMVAGMRLARVTIVVATSGEVIEGGRTDTDQGFLVQALLALTLARRQHLLVVAGSPELPPEIHDRGIPLTDSPLTKQSLANRLRAAGCEPDTTGSAWLESGVFEGLDAYKRRPR</sequence>
<evidence type="ECO:0000313" key="3">
    <source>
        <dbReference type="EMBL" id="MBL7254239.1"/>
    </source>
</evidence>
<gene>
    <name evidence="3" type="ORF">JKJ07_07940</name>
</gene>
<comment type="caution">
    <text evidence="3">The sequence shown here is derived from an EMBL/GenBank/DDBJ whole genome shotgun (WGS) entry which is preliminary data.</text>
</comment>
<evidence type="ECO:0000259" key="2">
    <source>
        <dbReference type="Pfam" id="PF20269"/>
    </source>
</evidence>
<dbReference type="EMBL" id="JAENHO010000002">
    <property type="protein sequence ID" value="MBL7254239.1"/>
    <property type="molecule type" value="Genomic_DNA"/>
</dbReference>
<organism evidence="3 4">
    <name type="scientific">Paractinoplanes lichenicola</name>
    <dbReference type="NCBI Taxonomy" id="2802976"/>
    <lineage>
        <taxon>Bacteria</taxon>
        <taxon>Bacillati</taxon>
        <taxon>Actinomycetota</taxon>
        <taxon>Actinomycetes</taxon>
        <taxon>Micromonosporales</taxon>
        <taxon>Micromonosporaceae</taxon>
        <taxon>Paractinoplanes</taxon>
    </lineage>
</organism>
<protein>
    <recommendedName>
        <fullName evidence="2">CASPASE and TPR Repeat-Associated N-terminal domain-containing protein</fullName>
    </recommendedName>
</protein>
<keyword evidence="4" id="KW-1185">Reference proteome</keyword>
<feature type="compositionally biased region" description="Low complexity" evidence="1">
    <location>
        <begin position="149"/>
        <end position="158"/>
    </location>
</feature>
<dbReference type="Proteomes" id="UP000598996">
    <property type="component" value="Unassembled WGS sequence"/>
</dbReference>
<feature type="domain" description="CASPASE and TPR Repeat-Associated N-terminal" evidence="2">
    <location>
        <begin position="2"/>
        <end position="122"/>
    </location>
</feature>
<evidence type="ECO:0000256" key="1">
    <source>
        <dbReference type="SAM" id="MobiDB-lite"/>
    </source>
</evidence>
<reference evidence="3 4" key="1">
    <citation type="submission" date="2021-01" db="EMBL/GenBank/DDBJ databases">
        <title>Actinoplanes sp. nov. LDG1-01 isolated from lichen.</title>
        <authorList>
            <person name="Saeng-In P."/>
            <person name="Phongsopitanun W."/>
            <person name="Kanchanasin P."/>
            <person name="Yuki M."/>
            <person name="Kudo T."/>
            <person name="Ohkuma M."/>
            <person name="Tanasupawat S."/>
        </authorList>
    </citation>
    <scope>NUCLEOTIDE SEQUENCE [LARGE SCALE GENOMIC DNA]</scope>
    <source>
        <strain evidence="3 4">LDG1-01</strain>
    </source>
</reference>
<evidence type="ECO:0000313" key="4">
    <source>
        <dbReference type="Proteomes" id="UP000598996"/>
    </source>
</evidence>
<accession>A0ABS1VHU9</accession>
<proteinExistence type="predicted"/>
<dbReference type="InterPro" id="IPR046922">
    <property type="entry name" value="CATRA-N"/>
</dbReference>
<feature type="compositionally biased region" description="Pro residues" evidence="1">
    <location>
        <begin position="125"/>
        <end position="148"/>
    </location>
</feature>
<dbReference type="Pfam" id="PF20269">
    <property type="entry name" value="CATRA-N"/>
    <property type="match status" value="1"/>
</dbReference>
<feature type="region of interest" description="Disordered" evidence="1">
    <location>
        <begin position="116"/>
        <end position="158"/>
    </location>
</feature>
<name>A0ABS1VHU9_9ACTN</name>